<evidence type="ECO:0000256" key="1">
    <source>
        <dbReference type="ARBA" id="ARBA00005272"/>
    </source>
</evidence>
<feature type="domain" description="FAD/NAD(P)-binding" evidence="7">
    <location>
        <begin position="12"/>
        <end position="345"/>
    </location>
</feature>
<dbReference type="PRINTS" id="PR00368">
    <property type="entry name" value="FADPNR"/>
</dbReference>
<evidence type="ECO:0000256" key="2">
    <source>
        <dbReference type="ARBA" id="ARBA00022630"/>
    </source>
</evidence>
<reference evidence="9" key="1">
    <citation type="journal article" date="2019" name="Int. J. Syst. Evol. Microbiol.">
        <title>The Global Catalogue of Microorganisms (GCM) 10K type strain sequencing project: providing services to taxonomists for standard genome sequencing and annotation.</title>
        <authorList>
            <consortium name="The Broad Institute Genomics Platform"/>
            <consortium name="The Broad Institute Genome Sequencing Center for Infectious Disease"/>
            <person name="Wu L."/>
            <person name="Ma J."/>
        </authorList>
    </citation>
    <scope>NUCLEOTIDE SEQUENCE [LARGE SCALE GENOMIC DNA]</scope>
    <source>
        <strain evidence="9">JCM 17316</strain>
    </source>
</reference>
<evidence type="ECO:0000259" key="7">
    <source>
        <dbReference type="Pfam" id="PF07992"/>
    </source>
</evidence>
<dbReference type="Pfam" id="PF07992">
    <property type="entry name" value="Pyr_redox_2"/>
    <property type="match status" value="1"/>
</dbReference>
<evidence type="ECO:0000313" key="9">
    <source>
        <dbReference type="Proteomes" id="UP001500266"/>
    </source>
</evidence>
<keyword evidence="9" id="KW-1185">Reference proteome</keyword>
<evidence type="ECO:0000256" key="6">
    <source>
        <dbReference type="SAM" id="Phobius"/>
    </source>
</evidence>
<gene>
    <name evidence="8" type="ORF">GCM10022416_12750</name>
</gene>
<dbReference type="InterPro" id="IPR036188">
    <property type="entry name" value="FAD/NAD-bd_sf"/>
</dbReference>
<organism evidence="8 9">
    <name type="scientific">Actinomadura keratinilytica</name>
    <dbReference type="NCBI Taxonomy" id="547461"/>
    <lineage>
        <taxon>Bacteria</taxon>
        <taxon>Bacillati</taxon>
        <taxon>Actinomycetota</taxon>
        <taxon>Actinomycetes</taxon>
        <taxon>Streptosporangiales</taxon>
        <taxon>Thermomonosporaceae</taxon>
        <taxon>Actinomadura</taxon>
    </lineage>
</organism>
<keyword evidence="6" id="KW-1133">Transmembrane helix</keyword>
<evidence type="ECO:0000256" key="4">
    <source>
        <dbReference type="ARBA" id="ARBA00023002"/>
    </source>
</evidence>
<accession>A0ABP7Y961</accession>
<dbReference type="InterPro" id="IPR045024">
    <property type="entry name" value="NDH-2"/>
</dbReference>
<dbReference type="InterPro" id="IPR023753">
    <property type="entry name" value="FAD/NAD-binding_dom"/>
</dbReference>
<dbReference type="EMBL" id="BAABDO010000011">
    <property type="protein sequence ID" value="GAA4132671.1"/>
    <property type="molecule type" value="Genomic_DNA"/>
</dbReference>
<name>A0ABP7Y961_9ACTN</name>
<dbReference type="SUPFAM" id="SSF51905">
    <property type="entry name" value="FAD/NAD(P)-binding domain"/>
    <property type="match status" value="1"/>
</dbReference>
<keyword evidence="2" id="KW-0285">Flavoprotein</keyword>
<dbReference type="RefSeq" id="WP_345018322.1">
    <property type="nucleotide sequence ID" value="NZ_BAABDO010000011.1"/>
</dbReference>
<evidence type="ECO:0000313" key="8">
    <source>
        <dbReference type="EMBL" id="GAA4132671.1"/>
    </source>
</evidence>
<keyword evidence="4" id="KW-0560">Oxidoreductase</keyword>
<dbReference type="Proteomes" id="UP001500266">
    <property type="component" value="Unassembled WGS sequence"/>
</dbReference>
<dbReference type="PANTHER" id="PTHR43706">
    <property type="entry name" value="NADH DEHYDROGENASE"/>
    <property type="match status" value="1"/>
</dbReference>
<keyword evidence="5" id="KW-0520">NAD</keyword>
<comment type="similarity">
    <text evidence="1">Belongs to the NADH dehydrogenase family.</text>
</comment>
<keyword evidence="6" id="KW-0472">Membrane</keyword>
<keyword evidence="6" id="KW-0812">Transmembrane</keyword>
<sequence>MSALSIPDGAKRIVIVGGGYVGMYTALRLQRRLRARLRRHEVVITVINPHSYMTYQPFLPEAAAGNLEPRHVVAPLRKILRRCRIVTGNVTEISHARRCVTVSPVGAETVPDGVLELPYDYLVVAAGSISRTLPIPGLAECGVGFKTVEEAIFLRNHVLRQLDIAASVRDPRARQRALTFVFVGGGFAGVEALGELEDMASDACRWYHGLDPREMRWILVEATDRILPEVGPEMGRWTIEALRRRGIEVRLKTLLKSAEDHHIVLSDGEEFDAGTLVWTAGVKPHPVVRDSDLPVDEKGRLKATAELTVEGVPHVYTAGDNAAVPDLTSVGDYTAPNAQHAVRQAKRLADNIVADLRGAPRKPYIHRYVGSVAGLGLHKGVANVYGIKLKGRLAWFLHRTYHLSRMPTVNRKIRITGDWTLAAFFRREIVSLGALQAPRKEFELAAGRRHTG</sequence>
<protein>
    <submittedName>
        <fullName evidence="8">NAD(P)/FAD-dependent oxidoreductase</fullName>
    </submittedName>
</protein>
<evidence type="ECO:0000256" key="3">
    <source>
        <dbReference type="ARBA" id="ARBA00022827"/>
    </source>
</evidence>
<dbReference type="Gene3D" id="3.50.50.100">
    <property type="match status" value="1"/>
</dbReference>
<feature type="transmembrane region" description="Helical" evidence="6">
    <location>
        <begin position="12"/>
        <end position="29"/>
    </location>
</feature>
<comment type="caution">
    <text evidence="8">The sequence shown here is derived from an EMBL/GenBank/DDBJ whole genome shotgun (WGS) entry which is preliminary data.</text>
</comment>
<dbReference type="PANTHER" id="PTHR43706:SF45">
    <property type="entry name" value="NADH DEHYDROGENASE-LIKE PROTEIN RV1812C"/>
    <property type="match status" value="1"/>
</dbReference>
<proteinExistence type="inferred from homology"/>
<evidence type="ECO:0000256" key="5">
    <source>
        <dbReference type="ARBA" id="ARBA00023027"/>
    </source>
</evidence>
<keyword evidence="3" id="KW-0274">FAD</keyword>